<protein>
    <recommendedName>
        <fullName evidence="3">Methyl-accepting transducer domain-containing protein</fullName>
    </recommendedName>
</protein>
<evidence type="ECO:0000313" key="5">
    <source>
        <dbReference type="Proteomes" id="UP000027931"/>
    </source>
</evidence>
<dbReference type="InterPro" id="IPR004089">
    <property type="entry name" value="MCPsignal_dom"/>
</dbReference>
<keyword evidence="1 2" id="KW-0807">Transducer</keyword>
<name>A0A074LR91_9BACL</name>
<dbReference type="STRING" id="1157490.EL26_03615"/>
<proteinExistence type="predicted"/>
<accession>A0A074LR91</accession>
<organism evidence="4 5">
    <name type="scientific">Tumebacillus flagellatus</name>
    <dbReference type="NCBI Taxonomy" id="1157490"/>
    <lineage>
        <taxon>Bacteria</taxon>
        <taxon>Bacillati</taxon>
        <taxon>Bacillota</taxon>
        <taxon>Bacilli</taxon>
        <taxon>Bacillales</taxon>
        <taxon>Alicyclobacillaceae</taxon>
        <taxon>Tumebacillus</taxon>
    </lineage>
</organism>
<dbReference type="AlphaFoldDB" id="A0A074LR91"/>
<dbReference type="Proteomes" id="UP000027931">
    <property type="component" value="Unassembled WGS sequence"/>
</dbReference>
<dbReference type="PANTHER" id="PTHR32089">
    <property type="entry name" value="METHYL-ACCEPTING CHEMOTAXIS PROTEIN MCPB"/>
    <property type="match status" value="1"/>
</dbReference>
<reference evidence="4 5" key="1">
    <citation type="journal article" date="2013" name="Int. J. Syst. Evol. Microbiol.">
        <title>Tumebacillus flagellatus sp. nov., an alpha-amylase/pullulanase-producing bacterium isolated from cassava wastewater.</title>
        <authorList>
            <person name="Wang Q."/>
            <person name="Xie N."/>
            <person name="Qin Y."/>
            <person name="Shen N."/>
            <person name="Zhu J."/>
            <person name="Mi H."/>
            <person name="Huang R."/>
        </authorList>
    </citation>
    <scope>NUCLEOTIDE SEQUENCE [LARGE SCALE GENOMIC DNA]</scope>
    <source>
        <strain evidence="4 5">GST4</strain>
    </source>
</reference>
<keyword evidence="5" id="KW-1185">Reference proteome</keyword>
<sequence>MNTLDAYLHLAKFLPELLVKQDLAIWATDEEKFLIFDIHGRFDIPIKPGDPLTPGGTPAIVVQTKQKISRLVPREVYGVVCQTTAIPVEGGCIGISLGVENEHTLQESLQDLHHAFDQIGNSGHSIADNAGGLSDFMTSLLQTVSQTNDEIKKIDNVGNLIKNIADRSRLISLNALIESARAGEQGRSFSVVAKEMQKLSEETAKSITDVRTTLTNIHTLFSQVQNLIHEAEGKVRTQSAATQEIASALEEVAATVRDIGMLSKLI</sequence>
<dbReference type="GO" id="GO:0007165">
    <property type="term" value="P:signal transduction"/>
    <property type="evidence" value="ECO:0007669"/>
    <property type="project" value="UniProtKB-KW"/>
</dbReference>
<dbReference type="EMBL" id="JMIR01000003">
    <property type="protein sequence ID" value="KEO84616.1"/>
    <property type="molecule type" value="Genomic_DNA"/>
</dbReference>
<dbReference type="Gene3D" id="1.10.287.950">
    <property type="entry name" value="Methyl-accepting chemotaxis protein"/>
    <property type="match status" value="1"/>
</dbReference>
<dbReference type="PROSITE" id="PS50111">
    <property type="entry name" value="CHEMOTAXIS_TRANSDUC_2"/>
    <property type="match status" value="1"/>
</dbReference>
<evidence type="ECO:0000256" key="1">
    <source>
        <dbReference type="ARBA" id="ARBA00023224"/>
    </source>
</evidence>
<dbReference type="Pfam" id="PF00015">
    <property type="entry name" value="MCPsignal"/>
    <property type="match status" value="1"/>
</dbReference>
<gene>
    <name evidence="4" type="ORF">EL26_03615</name>
</gene>
<evidence type="ECO:0000313" key="4">
    <source>
        <dbReference type="EMBL" id="KEO84616.1"/>
    </source>
</evidence>
<feature type="domain" description="Methyl-accepting transducer" evidence="3">
    <location>
        <begin position="137"/>
        <end position="266"/>
    </location>
</feature>
<dbReference type="eggNOG" id="COG0840">
    <property type="taxonomic scope" value="Bacteria"/>
</dbReference>
<dbReference type="RefSeq" id="WP_038084513.1">
    <property type="nucleotide sequence ID" value="NZ_JMIR01000003.1"/>
</dbReference>
<dbReference type="SUPFAM" id="SSF58104">
    <property type="entry name" value="Methyl-accepting chemotaxis protein (MCP) signaling domain"/>
    <property type="match status" value="1"/>
</dbReference>
<evidence type="ECO:0000256" key="2">
    <source>
        <dbReference type="PROSITE-ProRule" id="PRU00284"/>
    </source>
</evidence>
<dbReference type="GO" id="GO:0016020">
    <property type="term" value="C:membrane"/>
    <property type="evidence" value="ECO:0007669"/>
    <property type="project" value="InterPro"/>
</dbReference>
<evidence type="ECO:0000259" key="3">
    <source>
        <dbReference type="PROSITE" id="PS50111"/>
    </source>
</evidence>
<dbReference type="PANTHER" id="PTHR32089:SF112">
    <property type="entry name" value="LYSOZYME-LIKE PROTEIN-RELATED"/>
    <property type="match status" value="1"/>
</dbReference>
<dbReference type="OrthoDB" id="9765776at2"/>
<comment type="caution">
    <text evidence="4">The sequence shown here is derived from an EMBL/GenBank/DDBJ whole genome shotgun (WGS) entry which is preliminary data.</text>
</comment>